<comment type="caution">
    <text evidence="2">The sequence shown here is derived from an EMBL/GenBank/DDBJ whole genome shotgun (WGS) entry which is preliminary data.</text>
</comment>
<evidence type="ECO:0000313" key="2">
    <source>
        <dbReference type="EMBL" id="GFH05611.1"/>
    </source>
</evidence>
<dbReference type="EMBL" id="BLLF01000003">
    <property type="protein sequence ID" value="GFH05611.1"/>
    <property type="molecule type" value="Genomic_DNA"/>
</dbReference>
<organism evidence="2 3">
    <name type="scientific">Haematococcus lacustris</name>
    <name type="common">Green alga</name>
    <name type="synonym">Haematococcus pluvialis</name>
    <dbReference type="NCBI Taxonomy" id="44745"/>
    <lineage>
        <taxon>Eukaryota</taxon>
        <taxon>Viridiplantae</taxon>
        <taxon>Chlorophyta</taxon>
        <taxon>core chlorophytes</taxon>
        <taxon>Chlorophyceae</taxon>
        <taxon>CS clade</taxon>
        <taxon>Chlamydomonadales</taxon>
        <taxon>Haematococcaceae</taxon>
        <taxon>Haematococcus</taxon>
    </lineage>
</organism>
<protein>
    <submittedName>
        <fullName evidence="2">Uncharacterized protein</fullName>
    </submittedName>
</protein>
<evidence type="ECO:0000313" key="3">
    <source>
        <dbReference type="Proteomes" id="UP000485058"/>
    </source>
</evidence>
<sequence length="91" mass="9366">MDSSWLQGSTAAPPSLAKQCIQAWAQHDRATQQVIARKLPDTTSAFPARHAPGAARTSAAARQGTPAHPPPCYPRAVGAAIEGGCDDGCTS</sequence>
<reference evidence="2 3" key="1">
    <citation type="submission" date="2020-02" db="EMBL/GenBank/DDBJ databases">
        <title>Draft genome sequence of Haematococcus lacustris strain NIES-144.</title>
        <authorList>
            <person name="Morimoto D."/>
            <person name="Nakagawa S."/>
            <person name="Yoshida T."/>
            <person name="Sawayama S."/>
        </authorList>
    </citation>
    <scope>NUCLEOTIDE SEQUENCE [LARGE SCALE GENOMIC DNA]</scope>
    <source>
        <strain evidence="2 3">NIES-144</strain>
    </source>
</reference>
<feature type="compositionally biased region" description="Low complexity" evidence="1">
    <location>
        <begin position="48"/>
        <end position="62"/>
    </location>
</feature>
<keyword evidence="3" id="KW-1185">Reference proteome</keyword>
<proteinExistence type="predicted"/>
<evidence type="ECO:0000256" key="1">
    <source>
        <dbReference type="SAM" id="MobiDB-lite"/>
    </source>
</evidence>
<dbReference type="Proteomes" id="UP000485058">
    <property type="component" value="Unassembled WGS sequence"/>
</dbReference>
<accession>A0A699Y8L1</accession>
<feature type="region of interest" description="Disordered" evidence="1">
    <location>
        <begin position="44"/>
        <end position="71"/>
    </location>
</feature>
<name>A0A699Y8L1_HAELA</name>
<gene>
    <name evidence="2" type="ORF">HaLaN_00103</name>
</gene>
<dbReference type="AlphaFoldDB" id="A0A699Y8L1"/>